<keyword evidence="1" id="KW-0812">Transmembrane</keyword>
<evidence type="ECO:0000256" key="1">
    <source>
        <dbReference type="SAM" id="Phobius"/>
    </source>
</evidence>
<protein>
    <submittedName>
        <fullName evidence="2">Uncharacterized protein</fullName>
    </submittedName>
</protein>
<dbReference type="Proteomes" id="UP000076761">
    <property type="component" value="Unassembled WGS sequence"/>
</dbReference>
<gene>
    <name evidence="2" type="ORF">NEOLEDRAFT_602687</name>
</gene>
<dbReference type="AlphaFoldDB" id="A0A165VC23"/>
<sequence>MLKARPFARLISRLRVLSRKYAISGAASSFACFMILFLVVFASRGRWILVVVGTKPAPDVSDTERLRSDLAVLTVGSMHAQGGVTGLGSSSLSSALAMEPLLSATVRGGPNASRSSMSPKGLNLKVDGRGWGSLIGNEFTSANILSFSIWSNDSSKIDAAHSKAGSASTTSSTVSSTRGNVACTYVQPYSSSHLGRASQRTGFGCRIAG</sequence>
<keyword evidence="1" id="KW-1133">Transmembrane helix</keyword>
<feature type="transmembrane region" description="Helical" evidence="1">
    <location>
        <begin position="21"/>
        <end position="42"/>
    </location>
</feature>
<reference evidence="2 3" key="1">
    <citation type="journal article" date="2016" name="Mol. Biol. Evol.">
        <title>Comparative Genomics of Early-Diverging Mushroom-Forming Fungi Provides Insights into the Origins of Lignocellulose Decay Capabilities.</title>
        <authorList>
            <person name="Nagy L.G."/>
            <person name="Riley R."/>
            <person name="Tritt A."/>
            <person name="Adam C."/>
            <person name="Daum C."/>
            <person name="Floudas D."/>
            <person name="Sun H."/>
            <person name="Yadav J.S."/>
            <person name="Pangilinan J."/>
            <person name="Larsson K.H."/>
            <person name="Matsuura K."/>
            <person name="Barry K."/>
            <person name="Labutti K."/>
            <person name="Kuo R."/>
            <person name="Ohm R.A."/>
            <person name="Bhattacharya S.S."/>
            <person name="Shirouzu T."/>
            <person name="Yoshinaga Y."/>
            <person name="Martin F.M."/>
            <person name="Grigoriev I.V."/>
            <person name="Hibbett D.S."/>
        </authorList>
    </citation>
    <scope>NUCLEOTIDE SEQUENCE [LARGE SCALE GENOMIC DNA]</scope>
    <source>
        <strain evidence="2 3">HHB14362 ss-1</strain>
    </source>
</reference>
<dbReference type="PROSITE" id="PS51257">
    <property type="entry name" value="PROKAR_LIPOPROTEIN"/>
    <property type="match status" value="1"/>
</dbReference>
<evidence type="ECO:0000313" key="3">
    <source>
        <dbReference type="Proteomes" id="UP000076761"/>
    </source>
</evidence>
<dbReference type="EMBL" id="KV425554">
    <property type="protein sequence ID" value="KZT29459.1"/>
    <property type="molecule type" value="Genomic_DNA"/>
</dbReference>
<evidence type="ECO:0000313" key="2">
    <source>
        <dbReference type="EMBL" id="KZT29459.1"/>
    </source>
</evidence>
<keyword evidence="1" id="KW-0472">Membrane</keyword>
<accession>A0A165VC23</accession>
<name>A0A165VC23_9AGAM</name>
<organism evidence="2 3">
    <name type="scientific">Neolentinus lepideus HHB14362 ss-1</name>
    <dbReference type="NCBI Taxonomy" id="1314782"/>
    <lineage>
        <taxon>Eukaryota</taxon>
        <taxon>Fungi</taxon>
        <taxon>Dikarya</taxon>
        <taxon>Basidiomycota</taxon>
        <taxon>Agaricomycotina</taxon>
        <taxon>Agaricomycetes</taxon>
        <taxon>Gloeophyllales</taxon>
        <taxon>Gloeophyllaceae</taxon>
        <taxon>Neolentinus</taxon>
    </lineage>
</organism>
<proteinExistence type="predicted"/>
<dbReference type="InParanoid" id="A0A165VC23"/>
<keyword evidence="3" id="KW-1185">Reference proteome</keyword>